<dbReference type="InterPro" id="IPR008042">
    <property type="entry name" value="Retrotrans_Pao"/>
</dbReference>
<dbReference type="Pfam" id="PF05380">
    <property type="entry name" value="Peptidase_A17"/>
    <property type="match status" value="1"/>
</dbReference>
<dbReference type="InterPro" id="IPR005312">
    <property type="entry name" value="DUF1759"/>
</dbReference>
<keyword evidence="2" id="KW-1185">Reference proteome</keyword>
<protein>
    <submittedName>
        <fullName evidence="1">Uncharacterized protein</fullName>
    </submittedName>
</protein>
<dbReference type="Pfam" id="PF03564">
    <property type="entry name" value="DUF1759"/>
    <property type="match status" value="1"/>
</dbReference>
<accession>A0A8T0E5G8</accession>
<proteinExistence type="predicted"/>
<dbReference type="AlphaFoldDB" id="A0A8T0E5G8"/>
<reference evidence="1" key="2">
    <citation type="submission" date="2020-06" db="EMBL/GenBank/DDBJ databases">
        <authorList>
            <person name="Sheffer M."/>
        </authorList>
    </citation>
    <scope>NUCLEOTIDE SEQUENCE</scope>
</reference>
<dbReference type="PANTHER" id="PTHR47331">
    <property type="entry name" value="PHD-TYPE DOMAIN-CONTAINING PROTEIN"/>
    <property type="match status" value="1"/>
</dbReference>
<organism evidence="1 2">
    <name type="scientific">Argiope bruennichi</name>
    <name type="common">Wasp spider</name>
    <name type="synonym">Aranea bruennichi</name>
    <dbReference type="NCBI Taxonomy" id="94029"/>
    <lineage>
        <taxon>Eukaryota</taxon>
        <taxon>Metazoa</taxon>
        <taxon>Ecdysozoa</taxon>
        <taxon>Arthropoda</taxon>
        <taxon>Chelicerata</taxon>
        <taxon>Arachnida</taxon>
        <taxon>Araneae</taxon>
        <taxon>Araneomorphae</taxon>
        <taxon>Entelegynae</taxon>
        <taxon>Araneoidea</taxon>
        <taxon>Araneidae</taxon>
        <taxon>Argiope</taxon>
    </lineage>
</organism>
<sequence>MASDLIVLNRRKGSIRGQLTKLRTFIEKGEHLTESTVIAQLDILSRTSTRFEELRNEYYRTVSDNDFDQMESNLSEFEDEILKIEVSLKSILHDLKSTSVSNSTNGAMIKESIDKVTSIRLSEIPLQLFNSKIEEWNSFKQQFLNLINDNPNLTENQKCYYLRSCLRNDAKLIETSEDTYDSLLKALVERFENKRVIVDTHIKNIINQEKIVHESAKDLRNLIDCILKNLRALNVLKYERNELSDAILINIILQKLDRESRKQFELSLVNKEVPDFDDFIEFLERRYQVLNAIGHNIPYKSKYSDVSEQKNKARTLFVKPSNNPNKSKVAPIKVMTIPRLELCAAELLAKLASKTVSSLNLKIDKICLYSDSTIVLAWINTSLHLLKVFVSNRISRIQELTKEFSWHHVKTCENPADIISRGVTPHQLMNNHLWWNGPQFLRQVTVELSNESNIPTDDEYFHELKGETNKTLTLSVDATFLDLLLCITNKYSKLIRIVSFLFRFCNNLRNPKNRLYGPLSTVELQRGKSFLVKSVQEIAFQSDINLLLHGKQPTGKIKNLNPFLDEDGILRVGGRIQHSSVNFDQRHPVILPDKINFW</sequence>
<reference evidence="1" key="1">
    <citation type="journal article" date="2020" name="bioRxiv">
        <title>Chromosome-level reference genome of the European wasp spider Argiope bruennichi: a resource for studies on range expansion and evolutionary adaptation.</title>
        <authorList>
            <person name="Sheffer M.M."/>
            <person name="Hoppe A."/>
            <person name="Krehenwinkel H."/>
            <person name="Uhl G."/>
            <person name="Kuss A.W."/>
            <person name="Jensen L."/>
            <person name="Jensen C."/>
            <person name="Gillespie R.G."/>
            <person name="Hoff K.J."/>
            <person name="Prost S."/>
        </authorList>
    </citation>
    <scope>NUCLEOTIDE SEQUENCE</scope>
</reference>
<dbReference type="Proteomes" id="UP000807504">
    <property type="component" value="Unassembled WGS sequence"/>
</dbReference>
<dbReference type="EMBL" id="JABXBU010002230">
    <property type="protein sequence ID" value="KAF8766744.1"/>
    <property type="molecule type" value="Genomic_DNA"/>
</dbReference>
<name>A0A8T0E5G8_ARGBR</name>
<gene>
    <name evidence="1" type="ORF">HNY73_019777</name>
</gene>
<comment type="caution">
    <text evidence="1">The sequence shown here is derived from an EMBL/GenBank/DDBJ whole genome shotgun (WGS) entry which is preliminary data.</text>
</comment>
<evidence type="ECO:0000313" key="1">
    <source>
        <dbReference type="EMBL" id="KAF8766744.1"/>
    </source>
</evidence>
<dbReference type="PANTHER" id="PTHR47331:SF5">
    <property type="entry name" value="RIBONUCLEASE H"/>
    <property type="match status" value="1"/>
</dbReference>
<evidence type="ECO:0000313" key="2">
    <source>
        <dbReference type="Proteomes" id="UP000807504"/>
    </source>
</evidence>